<sequence>MVRGLIMHSSVTPESFLESNRFPNGWEEKIRRFLSEASQELRVKRCLVKLLEVHRDDDKVLFTLSANAAHAGTGDYWSHFLKNDETLVVSLQKAIEWGIKARLDFHRLTNVPSNWSIEYLDPYPCNVPIEQ</sequence>
<gene>
    <name evidence="1" type="ORF">A2609_00590</name>
</gene>
<reference evidence="1 2" key="1">
    <citation type="journal article" date="2016" name="Nat. Commun.">
        <title>Thousands of microbial genomes shed light on interconnected biogeochemical processes in an aquifer system.</title>
        <authorList>
            <person name="Anantharaman K."/>
            <person name="Brown C.T."/>
            <person name="Hug L.A."/>
            <person name="Sharon I."/>
            <person name="Castelle C.J."/>
            <person name="Probst A.J."/>
            <person name="Thomas B.C."/>
            <person name="Singh A."/>
            <person name="Wilkins M.J."/>
            <person name="Karaoz U."/>
            <person name="Brodie E.L."/>
            <person name="Williams K.H."/>
            <person name="Hubbard S.S."/>
            <person name="Banfield J.F."/>
        </authorList>
    </citation>
    <scope>NUCLEOTIDE SEQUENCE [LARGE SCALE GENOMIC DNA]</scope>
</reference>
<comment type="caution">
    <text evidence="1">The sequence shown here is derived from an EMBL/GenBank/DDBJ whole genome shotgun (WGS) entry which is preliminary data.</text>
</comment>
<dbReference type="Proteomes" id="UP000176867">
    <property type="component" value="Unassembled WGS sequence"/>
</dbReference>
<evidence type="ECO:0000313" key="1">
    <source>
        <dbReference type="EMBL" id="OGG92688.1"/>
    </source>
</evidence>
<evidence type="ECO:0000313" key="2">
    <source>
        <dbReference type="Proteomes" id="UP000176867"/>
    </source>
</evidence>
<dbReference type="EMBL" id="MFMU01000022">
    <property type="protein sequence ID" value="OGG92688.1"/>
    <property type="molecule type" value="Genomic_DNA"/>
</dbReference>
<name>A0A1F6G3J9_9BACT</name>
<accession>A0A1F6G3J9</accession>
<organism evidence="1 2">
    <name type="scientific">Candidatus Kaiserbacteria bacterium RIFOXYD1_FULL_47_14</name>
    <dbReference type="NCBI Taxonomy" id="1798533"/>
    <lineage>
        <taxon>Bacteria</taxon>
        <taxon>Candidatus Kaiseribacteriota</taxon>
    </lineage>
</organism>
<proteinExistence type="predicted"/>
<dbReference type="AlphaFoldDB" id="A0A1F6G3J9"/>
<protein>
    <submittedName>
        <fullName evidence="1">Uncharacterized protein</fullName>
    </submittedName>
</protein>